<gene>
    <name evidence="2" type="ORF">ACHAW5_005795</name>
</gene>
<organism evidence="2 3">
    <name type="scientific">Stephanodiscus triporus</name>
    <dbReference type="NCBI Taxonomy" id="2934178"/>
    <lineage>
        <taxon>Eukaryota</taxon>
        <taxon>Sar</taxon>
        <taxon>Stramenopiles</taxon>
        <taxon>Ochrophyta</taxon>
        <taxon>Bacillariophyta</taxon>
        <taxon>Coscinodiscophyceae</taxon>
        <taxon>Thalassiosirophycidae</taxon>
        <taxon>Stephanodiscales</taxon>
        <taxon>Stephanodiscaceae</taxon>
        <taxon>Stephanodiscus</taxon>
    </lineage>
</organism>
<dbReference type="AlphaFoldDB" id="A0ABD3PVZ3"/>
<keyword evidence="1" id="KW-0732">Signal</keyword>
<evidence type="ECO:0000313" key="3">
    <source>
        <dbReference type="Proteomes" id="UP001530315"/>
    </source>
</evidence>
<comment type="caution">
    <text evidence="2">The sequence shown here is derived from an EMBL/GenBank/DDBJ whole genome shotgun (WGS) entry which is preliminary data.</text>
</comment>
<evidence type="ECO:0000256" key="1">
    <source>
        <dbReference type="SAM" id="SignalP"/>
    </source>
</evidence>
<feature type="chain" id="PRO_5044780153" evidence="1">
    <location>
        <begin position="23"/>
        <end position="177"/>
    </location>
</feature>
<name>A0ABD3PVZ3_9STRA</name>
<dbReference type="EMBL" id="JALLAZ020000593">
    <property type="protein sequence ID" value="KAL3791421.1"/>
    <property type="molecule type" value="Genomic_DNA"/>
</dbReference>
<reference evidence="2 3" key="1">
    <citation type="submission" date="2024-10" db="EMBL/GenBank/DDBJ databases">
        <title>Updated reference genomes for cyclostephanoid diatoms.</title>
        <authorList>
            <person name="Roberts W.R."/>
            <person name="Alverson A.J."/>
        </authorList>
    </citation>
    <scope>NUCLEOTIDE SEQUENCE [LARGE SCALE GENOMIC DNA]</scope>
    <source>
        <strain evidence="2 3">AJA276-08</strain>
    </source>
</reference>
<proteinExistence type="predicted"/>
<keyword evidence="3" id="KW-1185">Reference proteome</keyword>
<protein>
    <submittedName>
        <fullName evidence="2">Uncharacterized protein</fullName>
    </submittedName>
</protein>
<sequence length="177" mass="19227">MKFATTFIFLAACFDAADNISARLFDRRQVVASVIVVGSDAGWCIDDGKSETDANDCVNFSLNAKKFKDDTVKGKLVDVWVDRSVYRGDIDCLKIIQDGGEKIAIVSGIVTGGPQEGDFFLAAAKINADGKGYYGPWDFTQGEGVDCDDSVFLPNFLAEYDFVEHLKGVVKIQGSTL</sequence>
<accession>A0ABD3PVZ3</accession>
<feature type="signal peptide" evidence="1">
    <location>
        <begin position="1"/>
        <end position="22"/>
    </location>
</feature>
<evidence type="ECO:0000313" key="2">
    <source>
        <dbReference type="EMBL" id="KAL3791421.1"/>
    </source>
</evidence>
<dbReference type="Proteomes" id="UP001530315">
    <property type="component" value="Unassembled WGS sequence"/>
</dbReference>